<accession>A0A0E9UBN9</accession>
<sequence length="20" mass="2267">MSRYRGWGCYSTSVTGDRAL</sequence>
<reference evidence="1" key="1">
    <citation type="submission" date="2014-11" db="EMBL/GenBank/DDBJ databases">
        <authorList>
            <person name="Amaro Gonzalez C."/>
        </authorList>
    </citation>
    <scope>NUCLEOTIDE SEQUENCE</scope>
</reference>
<reference evidence="1" key="2">
    <citation type="journal article" date="2015" name="Fish Shellfish Immunol.">
        <title>Early steps in the European eel (Anguilla anguilla)-Vibrio vulnificus interaction in the gills: Role of the RtxA13 toxin.</title>
        <authorList>
            <person name="Callol A."/>
            <person name="Pajuelo D."/>
            <person name="Ebbesson L."/>
            <person name="Teles M."/>
            <person name="MacKenzie S."/>
            <person name="Amaro C."/>
        </authorList>
    </citation>
    <scope>NUCLEOTIDE SEQUENCE</scope>
</reference>
<dbReference type="AlphaFoldDB" id="A0A0E9UBN9"/>
<organism evidence="1">
    <name type="scientific">Anguilla anguilla</name>
    <name type="common">European freshwater eel</name>
    <name type="synonym">Muraena anguilla</name>
    <dbReference type="NCBI Taxonomy" id="7936"/>
    <lineage>
        <taxon>Eukaryota</taxon>
        <taxon>Metazoa</taxon>
        <taxon>Chordata</taxon>
        <taxon>Craniata</taxon>
        <taxon>Vertebrata</taxon>
        <taxon>Euteleostomi</taxon>
        <taxon>Actinopterygii</taxon>
        <taxon>Neopterygii</taxon>
        <taxon>Teleostei</taxon>
        <taxon>Anguilliformes</taxon>
        <taxon>Anguillidae</taxon>
        <taxon>Anguilla</taxon>
    </lineage>
</organism>
<dbReference type="EMBL" id="GBXM01045420">
    <property type="protein sequence ID" value="JAH63157.1"/>
    <property type="molecule type" value="Transcribed_RNA"/>
</dbReference>
<proteinExistence type="predicted"/>
<protein>
    <submittedName>
        <fullName evidence="1">Uncharacterized protein</fullName>
    </submittedName>
</protein>
<name>A0A0E9UBN9_ANGAN</name>
<evidence type="ECO:0000313" key="1">
    <source>
        <dbReference type="EMBL" id="JAH63157.1"/>
    </source>
</evidence>